<protein>
    <recommendedName>
        <fullName evidence="15">DNA damage-binding protein 1</fullName>
    </recommendedName>
</protein>
<dbReference type="Pfam" id="PF10433">
    <property type="entry name" value="Beta-prop_RSE1_1st"/>
    <property type="match status" value="1"/>
</dbReference>
<dbReference type="STRING" id="37360.A0A0G4ILK8"/>
<reference evidence="12 14" key="2">
    <citation type="submission" date="2018-03" db="EMBL/GenBank/DDBJ databases">
        <authorList>
            <person name="Fogelqvist J."/>
        </authorList>
    </citation>
    <scope>NUCLEOTIDE SEQUENCE [LARGE SCALE GENOMIC DNA]</scope>
</reference>
<dbReference type="GO" id="GO:0005681">
    <property type="term" value="C:spliceosomal complex"/>
    <property type="evidence" value="ECO:0007669"/>
    <property type="project" value="UniProtKB-KW"/>
</dbReference>
<evidence type="ECO:0000256" key="4">
    <source>
        <dbReference type="ARBA" id="ARBA00023187"/>
    </source>
</evidence>
<dbReference type="InterPro" id="IPR015943">
    <property type="entry name" value="WD40/YVTN_repeat-like_dom_sf"/>
</dbReference>
<feature type="domain" description="RSE1/DDB1/CPSF1 first beta-propeller" evidence="9">
    <location>
        <begin position="16"/>
        <end position="401"/>
    </location>
</feature>
<dbReference type="Proteomes" id="UP000290189">
    <property type="component" value="Unassembled WGS sequence"/>
</dbReference>
<evidence type="ECO:0000313" key="13">
    <source>
        <dbReference type="Proteomes" id="UP000039324"/>
    </source>
</evidence>
<evidence type="ECO:0000259" key="9">
    <source>
        <dbReference type="Pfam" id="PF10433"/>
    </source>
</evidence>
<evidence type="ECO:0000256" key="7">
    <source>
        <dbReference type="SAM" id="MobiDB-lite"/>
    </source>
</evidence>
<dbReference type="Gene3D" id="2.130.10.10">
    <property type="entry name" value="YVTN repeat-like/Quinoprotein amine dehydrogenase"/>
    <property type="match status" value="3"/>
</dbReference>
<dbReference type="Proteomes" id="UP000039324">
    <property type="component" value="Unassembled WGS sequence"/>
</dbReference>
<dbReference type="EMBL" id="OVEO01000001">
    <property type="protein sequence ID" value="SPQ93440.1"/>
    <property type="molecule type" value="Genomic_DNA"/>
</dbReference>
<feature type="region of interest" description="Disordered" evidence="7">
    <location>
        <begin position="802"/>
        <end position="843"/>
    </location>
</feature>
<evidence type="ECO:0000259" key="8">
    <source>
        <dbReference type="Pfam" id="PF03178"/>
    </source>
</evidence>
<dbReference type="EMBL" id="CDSF01000046">
    <property type="protein sequence ID" value="CEO96015.1"/>
    <property type="molecule type" value="Genomic_DNA"/>
</dbReference>
<evidence type="ECO:0000256" key="2">
    <source>
        <dbReference type="ARBA" id="ARBA00022664"/>
    </source>
</evidence>
<feature type="domain" description="RSE1/DDB1/CPSF1 C-terminal" evidence="8">
    <location>
        <begin position="846"/>
        <end position="1166"/>
    </location>
</feature>
<keyword evidence="12" id="KW-0496">Mitochondrion</keyword>
<keyword evidence="3" id="KW-0747">Spliceosome</keyword>
<evidence type="ECO:0000313" key="14">
    <source>
        <dbReference type="Proteomes" id="UP000290189"/>
    </source>
</evidence>
<dbReference type="InterPro" id="IPR018846">
    <property type="entry name" value="Beta-prop_RSE1/DDB1/CPSF1_1st"/>
</dbReference>
<evidence type="ECO:0000256" key="1">
    <source>
        <dbReference type="ARBA" id="ARBA00004123"/>
    </source>
</evidence>
<dbReference type="GO" id="GO:0003676">
    <property type="term" value="F:nucleic acid binding"/>
    <property type="evidence" value="ECO:0007669"/>
    <property type="project" value="InterPro"/>
</dbReference>
<proteinExistence type="inferred from homology"/>
<dbReference type="Pfam" id="PF23726">
    <property type="entry name" value="Beta-prop_RSE1_2nd"/>
    <property type="match status" value="1"/>
</dbReference>
<evidence type="ECO:0008006" key="15">
    <source>
        <dbReference type="Google" id="ProtNLM"/>
    </source>
</evidence>
<comment type="subcellular location">
    <subcellularLocation>
        <location evidence="1">Nucleus</location>
    </subcellularLocation>
</comment>
<keyword evidence="4" id="KW-0508">mRNA splicing</keyword>
<evidence type="ECO:0000256" key="5">
    <source>
        <dbReference type="ARBA" id="ARBA00023242"/>
    </source>
</evidence>
<dbReference type="OMA" id="PRATGHW"/>
<evidence type="ECO:0000313" key="12">
    <source>
        <dbReference type="EMBL" id="SPQ93440.1"/>
    </source>
</evidence>
<keyword evidence="13" id="KW-1185">Reference proteome</keyword>
<feature type="domain" description="RSE1/DDB1/CPSF1 second beta-propeller" evidence="10">
    <location>
        <begin position="445"/>
        <end position="758"/>
    </location>
</feature>
<geneLocation type="mitochondrion" evidence="12"/>
<comment type="similarity">
    <text evidence="6">Belongs to the RSE1 family.</text>
</comment>
<keyword evidence="5" id="KW-0539">Nucleus</keyword>
<dbReference type="PANTHER" id="PTHR10644">
    <property type="entry name" value="DNA REPAIR/RNA PROCESSING CPSF FAMILY"/>
    <property type="match status" value="1"/>
</dbReference>
<dbReference type="GO" id="GO:0006397">
    <property type="term" value="P:mRNA processing"/>
    <property type="evidence" value="ECO:0007669"/>
    <property type="project" value="UniProtKB-KW"/>
</dbReference>
<keyword evidence="2" id="KW-0507">mRNA processing</keyword>
<dbReference type="InterPro" id="IPR004871">
    <property type="entry name" value="RSE1/DDB1/CPSF1_C"/>
</dbReference>
<organism evidence="11 13">
    <name type="scientific">Plasmodiophora brassicae</name>
    <name type="common">Clubroot disease agent</name>
    <dbReference type="NCBI Taxonomy" id="37360"/>
    <lineage>
        <taxon>Eukaryota</taxon>
        <taxon>Sar</taxon>
        <taxon>Rhizaria</taxon>
        <taxon>Endomyxa</taxon>
        <taxon>Phytomyxea</taxon>
        <taxon>Plasmodiophorida</taxon>
        <taxon>Plasmodiophoridae</taxon>
        <taxon>Plasmodiophora</taxon>
    </lineage>
</organism>
<dbReference type="AlphaFoldDB" id="A0A0G4ILK8"/>
<evidence type="ECO:0000256" key="3">
    <source>
        <dbReference type="ARBA" id="ARBA00022728"/>
    </source>
</evidence>
<evidence type="ECO:0000256" key="6">
    <source>
        <dbReference type="ARBA" id="ARBA00038266"/>
    </source>
</evidence>
<reference evidence="11 13" key="1">
    <citation type="submission" date="2015-02" db="EMBL/GenBank/DDBJ databases">
        <authorList>
            <person name="Chooi Y.-H."/>
        </authorList>
    </citation>
    <scope>NUCLEOTIDE SEQUENCE [LARGE SCALE GENOMIC DNA]</scope>
    <source>
        <strain evidence="11">E3</strain>
    </source>
</reference>
<dbReference type="OrthoDB" id="436637at2759"/>
<accession>A0A0G4ILK8</accession>
<dbReference type="InterPro" id="IPR058543">
    <property type="entry name" value="Beta-prop_RSE1/DDB1/CPSF1_2nd"/>
</dbReference>
<evidence type="ECO:0000259" key="10">
    <source>
        <dbReference type="Pfam" id="PF23726"/>
    </source>
</evidence>
<dbReference type="Pfam" id="PF03178">
    <property type="entry name" value="CPSF_A"/>
    <property type="match status" value="1"/>
</dbReference>
<name>A0A0G4ILK8_PLABS</name>
<evidence type="ECO:0000313" key="11">
    <source>
        <dbReference type="EMBL" id="CEO96015.1"/>
    </source>
</evidence>
<dbReference type="FunFam" id="2.130.10.10:FF:000031">
    <property type="entry name" value="Splicing factor 3b subunit 3"/>
    <property type="match status" value="1"/>
</dbReference>
<dbReference type="GO" id="GO:0008380">
    <property type="term" value="P:RNA splicing"/>
    <property type="evidence" value="ECO:0007669"/>
    <property type="project" value="UniProtKB-KW"/>
</dbReference>
<sequence length="1199" mass="130140">MHLYALTVKPATACVSAVFGSFSKPRAQEIVINHGSSISLQRHDGELALVCHQNVFGCVRVCAPFRLTGADTDFLVLGTDSGKISVLKFDANVQAFVKVHEETFGKTGCRRIVPGQYLAVDPNGRAVLIGAVEKQKFVYILTRDSKANLVISSPLEAHKSHTVLFDVVGVDVGFENPLFACLELTYPEADDDSAKERPATINKSLTYYELDLGLNHVTRKLTVPVPESAHRLVAVPGSSCDGPGGVLVCCSDLILYHNPEFGNSISLRCPMPSSTRMSDSDTNLIVSSATHRQHSTSKQKGFFFFLLQNQRGDLFKASLVMDEASGTVQDILMSYFDTVPVATSLCILHTGFLFVGSEFGNHMLMQFTSLGDVDPSEQCSTSNQVAYTPRSLSNLVAVDEIESLAPVTSMMLTDLAREGAAQFYLTCGRGPSSTLRVLRQGLAVAEMAVSDVPGSPCAVWSIRGARDEHFHKYIVVSFTNATLILSIGETVEEISDSGFLNEVQTLQCGLIGNNVMVQVYPGGIRLIPTATNLISQWSPPGNKTIVTAAINQTQVVIAMTGGELAYFELDAASDALIEVDRKDMRNDVSCLALSDVPQGRQRAKYLAVGCFDQTVLLCQVDDPAAPMLQLTIQSVGAIPNSLLLAELNGQMQLLCGLQNGVLIRSVVDTSNNALTDATKRFLGSRPVGLFRVVCETIQCVICISSRSWLCYSAPGPGAQTVSLVPLAYEPLEYAAPFQSDQCTDGIVAIAGSTLRIVAVEKLGVPFSSSVVHLTHTPRRMISHPVHPNLAVVIETDHRRPLVDRDTDEVMADGDRRDRGDDEEDEEEALPSSFAQASRGPPGTWTSSVRIIDVLKGRTKLTIPLDPDVAACSLACVEFADRAGDVYVAVGTSTSMKLKPRSAASSAILLYRFNKEGTQLEFIHSTPTETVAQTMIPFQGRLLCGIGPTLRLYDIGRARLLRKAENMNFLSPIVTLHANGDRIYVTTVAESVHVVRFHRAEKQFDIVADCTEPRYTVCTSLLDYNTVAGCDKFGNFFVTRLPVDAQADLDDETGPDVGTPAGSILLKGAEHKMKTIVNFHLGDIATCITRGTLVSGAVEALFAGTVSGALVAFVPFQTKEDVDLFSHLEMHIRQEAPPLGGRSHLSYRSAYFPVKDCIDLDLCEMYATLPETTRQTISSELGMEQADLIKKIQEMRNRAI</sequence>
<dbReference type="InterPro" id="IPR050358">
    <property type="entry name" value="RSE1/DDB1/CFT1"/>
</dbReference>
<dbReference type="FunFam" id="2.130.10.10:FF:001143">
    <property type="entry name" value="Pre-mRNA-splicing factor rse-1, putative"/>
    <property type="match status" value="1"/>
</dbReference>
<gene>
    <name evidence="11" type="ORF">PBRA_004705</name>
    <name evidence="12" type="ORF">PLBR_LOCUS655</name>
</gene>